<dbReference type="PIRSF" id="PIRSF038959">
    <property type="entry name" value="SdpI"/>
    <property type="match status" value="1"/>
</dbReference>
<dbReference type="PANTHER" id="PTHR37810:SF5">
    <property type="entry name" value="IMMUNITY PROTEIN SDPI"/>
    <property type="match status" value="1"/>
</dbReference>
<feature type="transmembrane region" description="Helical" evidence="1">
    <location>
        <begin position="119"/>
        <end position="137"/>
    </location>
</feature>
<feature type="transmembrane region" description="Helical" evidence="1">
    <location>
        <begin position="163"/>
        <end position="182"/>
    </location>
</feature>
<evidence type="ECO:0000259" key="2">
    <source>
        <dbReference type="Pfam" id="PF07853"/>
    </source>
</evidence>
<feature type="domain" description="DUF1648" evidence="2">
    <location>
        <begin position="14"/>
        <end position="58"/>
    </location>
</feature>
<evidence type="ECO:0000313" key="3">
    <source>
        <dbReference type="EMBL" id="MFE3847492.1"/>
    </source>
</evidence>
<dbReference type="PANTHER" id="PTHR37810">
    <property type="entry name" value="IMMUNITY PROTEIN SDPI"/>
    <property type="match status" value="1"/>
</dbReference>
<evidence type="ECO:0000256" key="1">
    <source>
        <dbReference type="SAM" id="Phobius"/>
    </source>
</evidence>
<keyword evidence="1" id="KW-1133">Transmembrane helix</keyword>
<dbReference type="Pfam" id="PF13630">
    <property type="entry name" value="SdpI"/>
    <property type="match status" value="1"/>
</dbReference>
<feature type="transmembrane region" description="Helical" evidence="1">
    <location>
        <begin position="49"/>
        <end position="70"/>
    </location>
</feature>
<name>A0ABW6HLU4_9FLAO</name>
<dbReference type="InterPro" id="IPR026272">
    <property type="entry name" value="SdpI"/>
</dbReference>
<dbReference type="Proteomes" id="UP001600039">
    <property type="component" value="Unassembled WGS sequence"/>
</dbReference>
<keyword evidence="1" id="KW-0472">Membrane</keyword>
<reference evidence="3 4" key="1">
    <citation type="submission" date="2024-06" db="EMBL/GenBank/DDBJ databases">
        <title>Flavobacterium spp. isolated from glacier.</title>
        <authorList>
            <person name="Han D."/>
        </authorList>
    </citation>
    <scope>NUCLEOTIDE SEQUENCE [LARGE SCALE GENOMIC DNA]</scope>
    <source>
        <strain evidence="3 4">LB3P45</strain>
    </source>
</reference>
<feature type="transmembrane region" description="Helical" evidence="1">
    <location>
        <begin position="188"/>
        <end position="210"/>
    </location>
</feature>
<dbReference type="EMBL" id="JBHZQA010000003">
    <property type="protein sequence ID" value="MFE3847492.1"/>
    <property type="molecule type" value="Genomic_DNA"/>
</dbReference>
<keyword evidence="1" id="KW-0812">Transmembrane</keyword>
<dbReference type="InterPro" id="IPR025962">
    <property type="entry name" value="SdpI/YhfL"/>
</dbReference>
<dbReference type="RefSeq" id="WP_379857310.1">
    <property type="nucleotide sequence ID" value="NZ_JBHZQA010000003.1"/>
</dbReference>
<accession>A0ABW6HLU4</accession>
<dbReference type="Pfam" id="PF07853">
    <property type="entry name" value="DUF1648"/>
    <property type="match status" value="1"/>
</dbReference>
<comment type="caution">
    <text evidence="3">The sequence shown here is derived from an EMBL/GenBank/DDBJ whole genome shotgun (WGS) entry which is preliminary data.</text>
</comment>
<protein>
    <submittedName>
        <fullName evidence="3">SdpI family protein</fullName>
    </submittedName>
</protein>
<evidence type="ECO:0000313" key="4">
    <source>
        <dbReference type="Proteomes" id="UP001600039"/>
    </source>
</evidence>
<keyword evidence="4" id="KW-1185">Reference proteome</keyword>
<proteinExistence type="predicted"/>
<gene>
    <name evidence="3" type="ORF">ACFX5D_05880</name>
</gene>
<feature type="transmembrane region" description="Helical" evidence="1">
    <location>
        <begin position="9"/>
        <end position="29"/>
    </location>
</feature>
<feature type="transmembrane region" description="Helical" evidence="1">
    <location>
        <begin position="91"/>
        <end position="107"/>
    </location>
</feature>
<sequence length="217" mass="25178">MKLTLRKELPIIGIILVPCIYLAFLWNSLPEKVPTHWNYKGEIDRWGDKYSLIGLLFLLPVLTYLLLLIIPKIDPKKRIDLMGGKYYQIKFILVLMMSLLSMFIIHLTKNESISNPNLIFALMGILIVVMGNYFKVIQPNYFLGIRTPWTLENKEVWRSTHTFASKLWFTGGLLIIIGGIFLPDDFFLVVFLSIIALIVIVPTVYSYFIFKEIETNK</sequence>
<organism evidence="3 4">
    <name type="scientific">Flavobacterium fructosi</name>
    <dbReference type="NCBI Taxonomy" id="3230416"/>
    <lineage>
        <taxon>Bacteria</taxon>
        <taxon>Pseudomonadati</taxon>
        <taxon>Bacteroidota</taxon>
        <taxon>Flavobacteriia</taxon>
        <taxon>Flavobacteriales</taxon>
        <taxon>Flavobacteriaceae</taxon>
        <taxon>Flavobacterium</taxon>
    </lineage>
</organism>
<dbReference type="InterPro" id="IPR012867">
    <property type="entry name" value="DUF1648"/>
</dbReference>